<organism evidence="1 2">
    <name type="scientific">Exidia glandulosa HHB12029</name>
    <dbReference type="NCBI Taxonomy" id="1314781"/>
    <lineage>
        <taxon>Eukaryota</taxon>
        <taxon>Fungi</taxon>
        <taxon>Dikarya</taxon>
        <taxon>Basidiomycota</taxon>
        <taxon>Agaricomycotina</taxon>
        <taxon>Agaricomycetes</taxon>
        <taxon>Auriculariales</taxon>
        <taxon>Exidiaceae</taxon>
        <taxon>Exidia</taxon>
    </lineage>
</organism>
<gene>
    <name evidence="1" type="ORF">EXIGLDRAFT_736069</name>
</gene>
<dbReference type="AlphaFoldDB" id="A0A165JL45"/>
<dbReference type="Proteomes" id="UP000077266">
    <property type="component" value="Unassembled WGS sequence"/>
</dbReference>
<name>A0A165JL45_EXIGL</name>
<dbReference type="SUPFAM" id="SSF50969">
    <property type="entry name" value="YVTN repeat-like/Quinoprotein amine dehydrogenase"/>
    <property type="match status" value="1"/>
</dbReference>
<evidence type="ECO:0000313" key="2">
    <source>
        <dbReference type="Proteomes" id="UP000077266"/>
    </source>
</evidence>
<protein>
    <submittedName>
        <fullName evidence="1">Uncharacterized protein</fullName>
    </submittedName>
</protein>
<reference evidence="1 2" key="1">
    <citation type="journal article" date="2016" name="Mol. Biol. Evol.">
        <title>Comparative Genomics of Early-Diverging Mushroom-Forming Fungi Provides Insights into the Origins of Lignocellulose Decay Capabilities.</title>
        <authorList>
            <person name="Nagy L.G."/>
            <person name="Riley R."/>
            <person name="Tritt A."/>
            <person name="Adam C."/>
            <person name="Daum C."/>
            <person name="Floudas D."/>
            <person name="Sun H."/>
            <person name="Yadav J.S."/>
            <person name="Pangilinan J."/>
            <person name="Larsson K.H."/>
            <person name="Matsuura K."/>
            <person name="Barry K."/>
            <person name="Labutti K."/>
            <person name="Kuo R."/>
            <person name="Ohm R.A."/>
            <person name="Bhattacharya S.S."/>
            <person name="Shirouzu T."/>
            <person name="Yoshinaga Y."/>
            <person name="Martin F.M."/>
            <person name="Grigoriev I.V."/>
            <person name="Hibbett D.S."/>
        </authorList>
    </citation>
    <scope>NUCLEOTIDE SEQUENCE [LARGE SCALE GENOMIC DNA]</scope>
    <source>
        <strain evidence="1 2">HHB12029</strain>
    </source>
</reference>
<keyword evidence="2" id="KW-1185">Reference proteome</keyword>
<evidence type="ECO:0000313" key="1">
    <source>
        <dbReference type="EMBL" id="KZV95006.1"/>
    </source>
</evidence>
<accession>A0A165JL45</accession>
<dbReference type="InterPro" id="IPR011044">
    <property type="entry name" value="Quino_amine_DH_bsu"/>
</dbReference>
<dbReference type="EMBL" id="KV425964">
    <property type="protein sequence ID" value="KZV95006.1"/>
    <property type="molecule type" value="Genomic_DNA"/>
</dbReference>
<dbReference type="InParanoid" id="A0A165JL45"/>
<proteinExistence type="predicted"/>
<sequence length="402" mass="43907">MPIITAVVKHSAQRIYSDATGAYAVTFGSQSNDVWRLVDADGTLAHLTTFNTRISYHPRVPPIIDTQRTRILIPQRSRLLTIALDTGRLLQPLELPGNFQIDCVPLHLAVRAGRALLALEDRAGPFVVALDVVGDRGIEWSTHVPPDLQSSSAADRTRSTFNAVHLSEDGDVVCAFSRGPGFVESITLLRWSVGPSESESPAARKELPILLEAESYKAIQIKSCVPLGADAFVMCAWEELPDYPWGPKTCQSVLRALDTQTLDVRWTLQLWSRVHHVRYSAALNRIFILGAHNPAVFRDDPDEEPTMFVAALDAATGSLLRLENVNLLLKFARLDRDAVIVAYNNGDLCITPFDVFVDRGLAGDRFSAASPRAGDAVEIVHVAVSGSSAIVATEDALLSVRL</sequence>